<dbReference type="Pfam" id="PF13641">
    <property type="entry name" value="Glyco_tranf_2_3"/>
    <property type="match status" value="1"/>
</dbReference>
<dbReference type="PANTHER" id="PTHR43630:SF1">
    <property type="entry name" value="POLY-BETA-1,6-N-ACETYL-D-GLUCOSAMINE SYNTHASE"/>
    <property type="match status" value="1"/>
</dbReference>
<dbReference type="InterPro" id="IPR029044">
    <property type="entry name" value="Nucleotide-diphossugar_trans"/>
</dbReference>
<dbReference type="Gene3D" id="3.90.550.10">
    <property type="entry name" value="Spore Coat Polysaccharide Biosynthesis Protein SpsA, Chain A"/>
    <property type="match status" value="1"/>
</dbReference>
<dbReference type="CDD" id="cd06438">
    <property type="entry name" value="EpsO_like"/>
    <property type="match status" value="1"/>
</dbReference>
<protein>
    <submittedName>
        <fullName evidence="5">Glycosyltransferase family 2 protein</fullName>
    </submittedName>
</protein>
<dbReference type="SUPFAM" id="SSF53448">
    <property type="entry name" value="Nucleotide-diphospho-sugar transferases"/>
    <property type="match status" value="1"/>
</dbReference>
<organism evidence="5 6">
    <name type="scientific">Enterocloster alcoholdehydrogenati</name>
    <dbReference type="NCBI Taxonomy" id="2547410"/>
    <lineage>
        <taxon>Bacteria</taxon>
        <taxon>Bacillati</taxon>
        <taxon>Bacillota</taxon>
        <taxon>Clostridia</taxon>
        <taxon>Lachnospirales</taxon>
        <taxon>Lachnospiraceae</taxon>
        <taxon>Enterocloster</taxon>
    </lineage>
</organism>
<keyword evidence="4" id="KW-1133">Transmembrane helix</keyword>
<dbReference type="EMBL" id="BAABXL010000001">
    <property type="protein sequence ID" value="GAA6268905.1"/>
    <property type="molecule type" value="Genomic_DNA"/>
</dbReference>
<feature type="transmembrane region" description="Helical" evidence="4">
    <location>
        <begin position="385"/>
        <end position="406"/>
    </location>
</feature>
<evidence type="ECO:0000256" key="4">
    <source>
        <dbReference type="SAM" id="Phobius"/>
    </source>
</evidence>
<feature type="transmembrane region" description="Helical" evidence="4">
    <location>
        <begin position="12"/>
        <end position="31"/>
    </location>
</feature>
<keyword evidence="4" id="KW-0812">Transmembrane</keyword>
<evidence type="ECO:0000313" key="6">
    <source>
        <dbReference type="Proteomes" id="UP001600894"/>
    </source>
</evidence>
<evidence type="ECO:0000313" key="5">
    <source>
        <dbReference type="EMBL" id="GAA6268905.1"/>
    </source>
</evidence>
<evidence type="ECO:0000256" key="1">
    <source>
        <dbReference type="ARBA" id="ARBA00006739"/>
    </source>
</evidence>
<dbReference type="RefSeq" id="WP_390469841.1">
    <property type="nucleotide sequence ID" value="NZ_BAABXL010000001.1"/>
</dbReference>
<name>A0ABQ0AXZ7_9FIRM</name>
<keyword evidence="2" id="KW-0328">Glycosyltransferase</keyword>
<comment type="similarity">
    <text evidence="1">Belongs to the glycosyltransferase 2 family.</text>
</comment>
<reference evidence="5 6" key="1">
    <citation type="submission" date="2024-04" db="EMBL/GenBank/DDBJ databases">
        <title>Defined microbial consortia suppress multidrug-resistant proinflammatory Enterobacteriaceae via ecological control.</title>
        <authorList>
            <person name="Furuichi M."/>
            <person name="Kawaguchi T."/>
            <person name="Pust M."/>
            <person name="Yasuma K."/>
            <person name="Plichta D."/>
            <person name="Hasegawa N."/>
            <person name="Ohya T."/>
            <person name="Bhattarai S."/>
            <person name="Sasajima S."/>
            <person name="Aoto Y."/>
            <person name="Tuganbaev T."/>
            <person name="Yaginuma M."/>
            <person name="Ueda M."/>
            <person name="Okahashi N."/>
            <person name="Amafuji K."/>
            <person name="Kiridooshi Y."/>
            <person name="Sugita K."/>
            <person name="Strazar M."/>
            <person name="Skelly A."/>
            <person name="Suda W."/>
            <person name="Hattori M."/>
            <person name="Nakamoto N."/>
            <person name="Caballero S."/>
            <person name="Norman J."/>
            <person name="Olle B."/>
            <person name="Tanoue T."/>
            <person name="Arita M."/>
            <person name="Bucci V."/>
            <person name="Atarashi K."/>
            <person name="Xavier R."/>
            <person name="Honda K."/>
        </authorList>
    </citation>
    <scope>NUCLEOTIDE SEQUENCE [LARGE SCALE GENOMIC DNA]</scope>
    <source>
        <strain evidence="6">f13</strain>
    </source>
</reference>
<comment type="caution">
    <text evidence="5">The sequence shown here is derived from an EMBL/GenBank/DDBJ whole genome shotgun (WGS) entry which is preliminary data.</text>
</comment>
<dbReference type="PANTHER" id="PTHR43630">
    <property type="entry name" value="POLY-BETA-1,6-N-ACETYL-D-GLUCOSAMINE SYNTHASE"/>
    <property type="match status" value="1"/>
</dbReference>
<evidence type="ECO:0000256" key="2">
    <source>
        <dbReference type="ARBA" id="ARBA00022676"/>
    </source>
</evidence>
<keyword evidence="3" id="KW-0808">Transferase</keyword>
<feature type="transmembrane region" description="Helical" evidence="4">
    <location>
        <begin position="306"/>
        <end position="333"/>
    </location>
</feature>
<sequence>MSTLRMLHYFNYVMATIFVVFYFYQIGYLLLGLIRRRTKTPDTPHALHRYAAVISARNEENVIGGLIASLKAQDYPSELLDIYVIADNCTDNTAHVALAAGAKVYRRFNRDLIGKGYALDYLFKCLSASGKDVYDGYFVFDADNYVDPCFVREMNNTFDSGNYAALTSYRNSKNFGANWISAGYGLWFLREARFLNFPRMLLGTNCAISGTGFLVSGEVIRENGGWPFHLLTEDIEFSVNCAIDGKVIGYCDKAVIYDEQPVHFGQSWRQRLRWSKGFYQVDWHYSLGLIRGCFRPGRKGFSCYDIFMTVAPGMFFTLAALIINAVMLCAFFTEPGYIAKMIVAENLSFLGRTLGMFYVSLLIYGAITMAAEWKQVAMSTRKKILYTFTFPLFMFTYIPISAVALVKKVEWKPICHGNTTGELIPSKGQGR</sequence>
<proteinExistence type="inferred from homology"/>
<keyword evidence="4" id="KW-0472">Membrane</keyword>
<accession>A0ABQ0AXZ7</accession>
<gene>
    <name evidence="5" type="ORF">F130042H8_19650</name>
</gene>
<keyword evidence="6" id="KW-1185">Reference proteome</keyword>
<feature type="transmembrane region" description="Helical" evidence="4">
    <location>
        <begin position="353"/>
        <end position="373"/>
    </location>
</feature>
<dbReference type="Proteomes" id="UP001600894">
    <property type="component" value="Unassembled WGS sequence"/>
</dbReference>
<evidence type="ECO:0000256" key="3">
    <source>
        <dbReference type="ARBA" id="ARBA00022679"/>
    </source>
</evidence>